<name>A0AAE3WI01_9RHOB</name>
<dbReference type="EMBL" id="JANHAX010000007">
    <property type="protein sequence ID" value="MDQ2092005.1"/>
    <property type="molecule type" value="Genomic_DNA"/>
</dbReference>
<dbReference type="RefSeq" id="WP_306737313.1">
    <property type="nucleotide sequence ID" value="NZ_JANHAX010000007.1"/>
</dbReference>
<dbReference type="InterPro" id="IPR002737">
    <property type="entry name" value="MEMO1_fam"/>
</dbReference>
<dbReference type="Gene3D" id="3.30.1490.150">
    <property type="entry name" value="Hypothetical protein ph0010, domain 2"/>
    <property type="match status" value="1"/>
</dbReference>
<reference evidence="3" key="1">
    <citation type="submission" date="2022-07" db="EMBL/GenBank/DDBJ databases">
        <authorList>
            <person name="Otstavnykh N."/>
            <person name="Isaeva M."/>
            <person name="Bystritskaya E."/>
        </authorList>
    </citation>
    <scope>NUCLEOTIDE SEQUENCE</scope>
    <source>
        <strain evidence="3">KCTC 52189</strain>
    </source>
</reference>
<comment type="similarity">
    <text evidence="1">Belongs to the MEMO1 family.</text>
</comment>
<dbReference type="InterPro" id="IPR036071">
    <property type="entry name" value="AMMECR1_dom_sf"/>
</dbReference>
<dbReference type="PANTHER" id="PTHR11060:SF0">
    <property type="entry name" value="PROTEIN MEMO1"/>
    <property type="match status" value="1"/>
</dbReference>
<dbReference type="SUPFAM" id="SSF143447">
    <property type="entry name" value="AMMECR1-like"/>
    <property type="match status" value="1"/>
</dbReference>
<gene>
    <name evidence="3" type="primary">amrB</name>
    <name evidence="3" type="ORF">NO357_19055</name>
</gene>
<dbReference type="NCBIfam" id="TIGR04336">
    <property type="entry name" value="AmmeMemoSam_B"/>
    <property type="match status" value="1"/>
</dbReference>
<evidence type="ECO:0000313" key="4">
    <source>
        <dbReference type="Proteomes" id="UP001226762"/>
    </source>
</evidence>
<dbReference type="NCBIfam" id="TIGR04335">
    <property type="entry name" value="AmmeMemoSam_A"/>
    <property type="match status" value="1"/>
</dbReference>
<dbReference type="InterPro" id="IPR027623">
    <property type="entry name" value="AmmeMemoSam_A"/>
</dbReference>
<dbReference type="AlphaFoldDB" id="A0AAE3WI01"/>
<dbReference type="Pfam" id="PF01875">
    <property type="entry name" value="Memo"/>
    <property type="match status" value="1"/>
</dbReference>
<dbReference type="Gene3D" id="3.40.830.10">
    <property type="entry name" value="LigB-like"/>
    <property type="match status" value="1"/>
</dbReference>
<reference evidence="3" key="2">
    <citation type="submission" date="2023-02" db="EMBL/GenBank/DDBJ databases">
        <title>'Rhodoalgimonas zhirmunskyi' gen. nov., isolated from a red alga.</title>
        <authorList>
            <person name="Nedashkovskaya O.I."/>
            <person name="Otstavnykh N.Y."/>
            <person name="Bystritskaya E.P."/>
            <person name="Balabanova L.A."/>
            <person name="Isaeva M.P."/>
        </authorList>
    </citation>
    <scope>NUCLEOTIDE SEQUENCE</scope>
    <source>
        <strain evidence="3">KCTC 52189</strain>
    </source>
</reference>
<sequence length="458" mass="48279">MDSTLRRSGVAGRFFPGDPATLHQTVDDLLAESGRTVDTVPTRPRAVISPHAGYPYSGVLTATALRMSAGHDIARVVILSPAHRHAFAGIAVPSQAGYALPGMSLAIDRTACDGLVQAGHAVLLDAAHDLEHGIETQLPFLHALHPNARIVPLVVGEAPVAQVAAAIDHLAADDTDHTLFVLSSDLSHFLTRDAARVRDAATSEKIETGDYAALTGQDACGAGGIAGYLASNTGSGARALRLGMRTSYDTTGDASRVVGYGAWSLHAPGDAMLAKGPRSDLLRVAREALSDRVNRGGASQRAERGYSPQLQSFAASFVTLEKDGQLRGCIGSIAPRAPLVRDVAENTCKAGFSDPRFGPVVTGELAAIRIKLSVLSRPARLRFDGETEARGALVSGETGAILIDGRHRGVFLPQVWDSLPEPQDFLNALKRKAGLPDSHWSEAVELHLFRGEVFGEAA</sequence>
<dbReference type="InterPro" id="IPR027485">
    <property type="entry name" value="AMMECR1_N"/>
</dbReference>
<evidence type="ECO:0000259" key="2">
    <source>
        <dbReference type="PROSITE" id="PS51112"/>
    </source>
</evidence>
<dbReference type="PANTHER" id="PTHR11060">
    <property type="entry name" value="PROTEIN MEMO1"/>
    <property type="match status" value="1"/>
</dbReference>
<evidence type="ECO:0000313" key="3">
    <source>
        <dbReference type="EMBL" id="MDQ2092005.1"/>
    </source>
</evidence>
<dbReference type="PROSITE" id="PS51112">
    <property type="entry name" value="AMMECR1"/>
    <property type="match status" value="1"/>
</dbReference>
<keyword evidence="4" id="KW-1185">Reference proteome</keyword>
<organism evidence="3 4">
    <name type="scientific">Marimonas arenosa</name>
    <dbReference type="NCBI Taxonomy" id="1795305"/>
    <lineage>
        <taxon>Bacteria</taxon>
        <taxon>Pseudomonadati</taxon>
        <taxon>Pseudomonadota</taxon>
        <taxon>Alphaproteobacteria</taxon>
        <taxon>Rhodobacterales</taxon>
        <taxon>Paracoccaceae</taxon>
        <taxon>Marimonas</taxon>
    </lineage>
</organism>
<feature type="domain" description="AMMECR1" evidence="2">
    <location>
        <begin position="276"/>
        <end position="458"/>
    </location>
</feature>
<comment type="caution">
    <text evidence="3">The sequence shown here is derived from an EMBL/GenBank/DDBJ whole genome shotgun (WGS) entry which is preliminary data.</text>
</comment>
<dbReference type="InterPro" id="IPR002733">
    <property type="entry name" value="AMMECR1_domain"/>
</dbReference>
<dbReference type="Proteomes" id="UP001226762">
    <property type="component" value="Unassembled WGS sequence"/>
</dbReference>
<accession>A0AAE3WI01</accession>
<proteinExistence type="inferred from homology"/>
<evidence type="ECO:0000256" key="1">
    <source>
        <dbReference type="ARBA" id="ARBA00006315"/>
    </source>
</evidence>
<dbReference type="Gene3D" id="3.30.700.20">
    <property type="entry name" value="Hypothetical protein ph0010, domain 1"/>
    <property type="match status" value="1"/>
</dbReference>
<dbReference type="CDD" id="cd07361">
    <property type="entry name" value="MEMO_like"/>
    <property type="match status" value="1"/>
</dbReference>
<protein>
    <submittedName>
        <fullName evidence="3">AmmeMemoRadiSam system protein B</fullName>
    </submittedName>
</protein>
<dbReference type="Pfam" id="PF01871">
    <property type="entry name" value="AMMECR1"/>
    <property type="match status" value="1"/>
</dbReference>